<keyword evidence="2" id="KW-0719">Serine esterase</keyword>
<evidence type="ECO:0000256" key="4">
    <source>
        <dbReference type="ARBA" id="ARBA00023157"/>
    </source>
</evidence>
<dbReference type="InterPro" id="IPR019819">
    <property type="entry name" value="Carboxylesterase_B_CS"/>
</dbReference>
<dbReference type="InterPro" id="IPR019826">
    <property type="entry name" value="Carboxylesterase_B_AS"/>
</dbReference>
<keyword evidence="4" id="KW-1015">Disulfide bond</keyword>
<dbReference type="GO" id="GO:0052689">
    <property type="term" value="F:carboxylic ester hydrolase activity"/>
    <property type="evidence" value="ECO:0007669"/>
    <property type="project" value="UniProtKB-KW"/>
</dbReference>
<dbReference type="AlphaFoldDB" id="A0A2U3T8J6"/>
<name>A0A2U3T8J6_ECTOB</name>
<dbReference type="Gene3D" id="3.40.50.1820">
    <property type="entry name" value="alpha/beta hydrolase"/>
    <property type="match status" value="1"/>
</dbReference>
<evidence type="ECO:0000256" key="2">
    <source>
        <dbReference type="ARBA" id="ARBA00022487"/>
    </source>
</evidence>
<evidence type="ECO:0000256" key="1">
    <source>
        <dbReference type="ARBA" id="ARBA00005964"/>
    </source>
</evidence>
<comment type="similarity">
    <text evidence="1 6">Belongs to the type-B carboxylesterase/lipase family.</text>
</comment>
<dbReference type="InterPro" id="IPR050309">
    <property type="entry name" value="Type-B_Carboxylest/Lipase"/>
</dbReference>
<evidence type="ECO:0000313" key="8">
    <source>
        <dbReference type="EMBL" id="ARM65374.1"/>
    </source>
</evidence>
<dbReference type="PROSITE" id="PS00122">
    <property type="entry name" value="CARBOXYLESTERASE_B_1"/>
    <property type="match status" value="1"/>
</dbReference>
<evidence type="ECO:0000256" key="6">
    <source>
        <dbReference type="RuleBase" id="RU361235"/>
    </source>
</evidence>
<keyword evidence="3 6" id="KW-0378">Hydrolase</keyword>
<dbReference type="InterPro" id="IPR002018">
    <property type="entry name" value="CarbesteraseB"/>
</dbReference>
<evidence type="ECO:0000256" key="5">
    <source>
        <dbReference type="ARBA" id="ARBA00023180"/>
    </source>
</evidence>
<dbReference type="InterPro" id="IPR029058">
    <property type="entry name" value="AB_hydrolase_fold"/>
</dbReference>
<dbReference type="PROSITE" id="PS00941">
    <property type="entry name" value="CARBOXYLESTERASE_B_2"/>
    <property type="match status" value="1"/>
</dbReference>
<sequence length="535" mass="59921">MVKVKVAQGWLEGEKLDLVQGGGQYFSFKGIPYAAPPLGKLRFKAPQPPLPWDGVRKATAHGPECKQQSIFDNSINNGSEDCLYLNVYTPELAPKTQLPVMVFIHGGGYKSGSGNVSNYGPDFLVDHGVILVTINYRLEVLGFLSLDTEDVPGNAGLKDQVAAFKWVKENISNFGGDPENITIFGESAGGASTVFHVLSPLTKGLFKRAISMSGVPSCDWSLPYKARQRGFTLGKQLGLETDDPKKLLDFLQSLPVEKLVATDPTILTLESDMSKNLIKMYHFTPVIEKDFGQDHFITEAPSDILKKGKFNDVDLLIGHTDEESLLIADNLDAYAKSYNRYPENLVPRELLYELTPTVALETANKIHKYYIGDKPIGKETFKQFAKYMSDAYFAYDIHRFANNLPKIGNGKRFFYILSSVSERNVFGNKGAQHGLYGAAHLDDLLYLFDFKEYNMKIEKDSKEYQLVDFVTTVFTNFAKYGTPTPNKSLGVTWPEYDAKSKQYVEIGDQLQIKSQPLANDLAFWKNLFNELGFEF</sequence>
<organism evidence="8">
    <name type="scientific">Ectropis obliqua</name>
    <name type="common">Tea geometrid moth</name>
    <dbReference type="NCBI Taxonomy" id="248899"/>
    <lineage>
        <taxon>Eukaryota</taxon>
        <taxon>Metazoa</taxon>
        <taxon>Ecdysozoa</taxon>
        <taxon>Arthropoda</taxon>
        <taxon>Hexapoda</taxon>
        <taxon>Insecta</taxon>
        <taxon>Pterygota</taxon>
        <taxon>Neoptera</taxon>
        <taxon>Endopterygota</taxon>
        <taxon>Lepidoptera</taxon>
        <taxon>Glossata</taxon>
        <taxon>Ditrysia</taxon>
        <taxon>Geometroidea</taxon>
        <taxon>Geometridae</taxon>
        <taxon>Ennominae</taxon>
        <taxon>Ectropis</taxon>
    </lineage>
</organism>
<evidence type="ECO:0000259" key="7">
    <source>
        <dbReference type="Pfam" id="PF00135"/>
    </source>
</evidence>
<dbReference type="EMBL" id="KX015845">
    <property type="protein sequence ID" value="ARM65374.1"/>
    <property type="molecule type" value="mRNA"/>
</dbReference>
<dbReference type="PANTHER" id="PTHR11559">
    <property type="entry name" value="CARBOXYLESTERASE"/>
    <property type="match status" value="1"/>
</dbReference>
<reference evidence="8" key="1">
    <citation type="submission" date="2016-04" db="EMBL/GenBank/DDBJ databases">
        <title>Molecular identification and expression profiling of carboxylesterase genes associated with odorant degradation in the tea geometrid, Ectropis obliqua Prout.</title>
        <authorList>
            <person name="Mao T.-F."/>
            <person name="Zhang Y.-X."/>
            <person name="Wu J.-J."/>
            <person name="Sun L."/>
        </authorList>
    </citation>
    <scope>NUCLEOTIDE SEQUENCE</scope>
</reference>
<proteinExistence type="evidence at transcript level"/>
<keyword evidence="5" id="KW-0325">Glycoprotein</keyword>
<accession>A0A2U3T8J6</accession>
<protein>
    <recommendedName>
        <fullName evidence="6">Carboxylic ester hydrolase</fullName>
        <ecNumber evidence="6">3.1.1.-</ecNumber>
    </recommendedName>
</protein>
<dbReference type="Pfam" id="PF00135">
    <property type="entry name" value="COesterase"/>
    <property type="match status" value="1"/>
</dbReference>
<evidence type="ECO:0000256" key="3">
    <source>
        <dbReference type="ARBA" id="ARBA00022801"/>
    </source>
</evidence>
<dbReference type="EC" id="3.1.1.-" evidence="6"/>
<feature type="domain" description="Carboxylesterase type B" evidence="7">
    <location>
        <begin position="3"/>
        <end position="524"/>
    </location>
</feature>
<dbReference type="SUPFAM" id="SSF53474">
    <property type="entry name" value="alpha/beta-Hydrolases"/>
    <property type="match status" value="1"/>
</dbReference>